<evidence type="ECO:0000256" key="2">
    <source>
        <dbReference type="SAM" id="Phobius"/>
    </source>
</evidence>
<dbReference type="STRING" id="2138.SMSRO_v1c18920"/>
<dbReference type="Proteomes" id="UP000031565">
    <property type="component" value="Unassembled WGS sequence"/>
</dbReference>
<keyword evidence="1" id="KW-0175">Coiled coil</keyword>
<dbReference type="RefSeq" id="WP_040094184.1">
    <property type="nucleotide sequence ID" value="NZ_CM020866.1"/>
</dbReference>
<sequence length="72" mass="8706">MEISIWVITIIAVAIGFYFLGFLCEKYLRFKLIKKTKLKIKQAEEKAKKLLMLQKLMENLKQHKFDKKWIMN</sequence>
<keyword evidence="2" id="KW-1133">Transmembrane helix</keyword>
<gene>
    <name evidence="3" type="ORF">SMSRO_SF020950</name>
</gene>
<accession>A0A2P6FFH3</accession>
<name>A0A2P6FFH3_9MOLU</name>
<keyword evidence="2" id="KW-0472">Membrane</keyword>
<feature type="transmembrane region" description="Helical" evidence="2">
    <location>
        <begin position="6"/>
        <end position="28"/>
    </location>
</feature>
<dbReference type="AlphaFoldDB" id="A0A2P6FFH3"/>
<evidence type="ECO:0000256" key="1">
    <source>
        <dbReference type="SAM" id="Coils"/>
    </source>
</evidence>
<feature type="coiled-coil region" evidence="1">
    <location>
        <begin position="33"/>
        <end position="63"/>
    </location>
</feature>
<dbReference type="EMBL" id="JTLV02000001">
    <property type="protein sequence ID" value="PQM32193.1"/>
    <property type="molecule type" value="Genomic_DNA"/>
</dbReference>
<comment type="caution">
    <text evidence="3">The sequence shown here is derived from an EMBL/GenBank/DDBJ whole genome shotgun (WGS) entry which is preliminary data.</text>
</comment>
<organism evidence="3 4">
    <name type="scientific">Spiroplasma poulsonii</name>
    <dbReference type="NCBI Taxonomy" id="2138"/>
    <lineage>
        <taxon>Bacteria</taxon>
        <taxon>Bacillati</taxon>
        <taxon>Mycoplasmatota</taxon>
        <taxon>Mollicutes</taxon>
        <taxon>Entomoplasmatales</taxon>
        <taxon>Spiroplasmataceae</taxon>
        <taxon>Spiroplasma</taxon>
    </lineage>
</organism>
<reference evidence="3 4" key="1">
    <citation type="journal article" date="2015" name="MBio">
        <title>Genome sequence of the Drosophila melanogaster male-killing Spiroplasma strain MSRO endosymbiont.</title>
        <authorList>
            <person name="Paredes J.C."/>
            <person name="Herren J.K."/>
            <person name="Schupfer F."/>
            <person name="Marin R."/>
            <person name="Claverol S."/>
            <person name="Kuo C.H."/>
            <person name="Lemaitre B."/>
            <person name="Beven L."/>
        </authorList>
    </citation>
    <scope>NUCLEOTIDE SEQUENCE [LARGE SCALE GENOMIC DNA]</scope>
    <source>
        <strain evidence="3 4">MSRO</strain>
    </source>
</reference>
<evidence type="ECO:0000313" key="4">
    <source>
        <dbReference type="Proteomes" id="UP000031565"/>
    </source>
</evidence>
<keyword evidence="4" id="KW-1185">Reference proteome</keyword>
<proteinExistence type="predicted"/>
<evidence type="ECO:0000313" key="3">
    <source>
        <dbReference type="EMBL" id="PQM32193.1"/>
    </source>
</evidence>
<keyword evidence="2" id="KW-0812">Transmembrane</keyword>
<protein>
    <submittedName>
        <fullName evidence="3">Uncharacterized protein</fullName>
    </submittedName>
</protein>